<protein>
    <recommendedName>
        <fullName evidence="1">DUF7869 domain-containing protein</fullName>
    </recommendedName>
</protein>
<dbReference type="OrthoDB" id="410478at2759"/>
<dbReference type="AlphaFoldDB" id="A0A7R9A2V0"/>
<keyword evidence="3" id="KW-1185">Reference proteome</keyword>
<proteinExistence type="predicted"/>
<dbReference type="Proteomes" id="UP000677054">
    <property type="component" value="Unassembled WGS sequence"/>
</dbReference>
<evidence type="ECO:0000313" key="2">
    <source>
        <dbReference type="EMBL" id="CAD7244064.1"/>
    </source>
</evidence>
<gene>
    <name evidence="2" type="ORF">DSTB1V02_LOCUS3968</name>
</gene>
<reference evidence="2" key="1">
    <citation type="submission" date="2020-11" db="EMBL/GenBank/DDBJ databases">
        <authorList>
            <person name="Tran Van P."/>
        </authorList>
    </citation>
    <scope>NUCLEOTIDE SEQUENCE</scope>
</reference>
<dbReference type="Pfam" id="PF25273">
    <property type="entry name" value="DUF7869"/>
    <property type="match status" value="1"/>
</dbReference>
<dbReference type="EMBL" id="LR900068">
    <property type="protein sequence ID" value="CAD7244064.1"/>
    <property type="molecule type" value="Genomic_DNA"/>
</dbReference>
<evidence type="ECO:0000313" key="3">
    <source>
        <dbReference type="Proteomes" id="UP000677054"/>
    </source>
</evidence>
<dbReference type="PANTHER" id="PTHR33153">
    <property type="entry name" value="MYND-TYPE DOMAIN-CONTAINING PROTEIN"/>
    <property type="match status" value="1"/>
</dbReference>
<feature type="domain" description="DUF7869" evidence="1">
    <location>
        <begin position="124"/>
        <end position="213"/>
    </location>
</feature>
<evidence type="ECO:0000259" key="1">
    <source>
        <dbReference type="Pfam" id="PF25273"/>
    </source>
</evidence>
<name>A0A7R9A2V0_9CRUS</name>
<dbReference type="PANTHER" id="PTHR33153:SF3">
    <property type="entry name" value="TRAFFICKING PROTEIN PARTICLE COMPLEX SUBUNIT 11 DOMAIN-CONTAINING PROTEIN"/>
    <property type="match status" value="1"/>
</dbReference>
<organism evidence="2">
    <name type="scientific">Darwinula stevensoni</name>
    <dbReference type="NCBI Taxonomy" id="69355"/>
    <lineage>
        <taxon>Eukaryota</taxon>
        <taxon>Metazoa</taxon>
        <taxon>Ecdysozoa</taxon>
        <taxon>Arthropoda</taxon>
        <taxon>Crustacea</taxon>
        <taxon>Oligostraca</taxon>
        <taxon>Ostracoda</taxon>
        <taxon>Podocopa</taxon>
        <taxon>Podocopida</taxon>
        <taxon>Darwinulocopina</taxon>
        <taxon>Darwinuloidea</taxon>
        <taxon>Darwinulidae</taxon>
        <taxon>Darwinula</taxon>
    </lineage>
</organism>
<dbReference type="InterPro" id="IPR057191">
    <property type="entry name" value="DUF7869"/>
</dbReference>
<dbReference type="EMBL" id="CAJPEV010000551">
    <property type="protein sequence ID" value="CAG0886408.1"/>
    <property type="molecule type" value="Genomic_DNA"/>
</dbReference>
<accession>A0A7R9A2V0</accession>
<sequence length="214" mass="24277">MMNVEDYKQALVKLPGESPRMVLLEESFAQYVIVGDTLKPNAFPSCGKCEGFRVKLRKANGDTRKKLESLRDAHLKTAEVQRSNYADHKVMALRNDDWLTMVIDGMDQAKTNIPRFAKEDKHTTGLPKIITHITGVMVYTGKGVREFAFVDMGQFPHDSNLCVEVILRSLLLVKMDLKNKLFLQMDNCARENKNKFICALAHLLVETGIFEEVS</sequence>